<name>A0A1P8WC89_9PLAN</name>
<keyword evidence="1" id="KW-0732">Signal</keyword>
<protein>
    <submittedName>
        <fullName evidence="2">Uncharacterized protein</fullName>
    </submittedName>
</protein>
<dbReference type="AlphaFoldDB" id="A0A1P8WC89"/>
<feature type="signal peptide" evidence="1">
    <location>
        <begin position="1"/>
        <end position="22"/>
    </location>
</feature>
<reference evidence="2 3" key="1">
    <citation type="journal article" date="2016" name="Front. Microbiol.">
        <title>Fuerstia marisgermanicae gen. nov., sp. nov., an Unusual Member of the Phylum Planctomycetes from the German Wadden Sea.</title>
        <authorList>
            <person name="Kohn T."/>
            <person name="Heuer A."/>
            <person name="Jogler M."/>
            <person name="Vollmers J."/>
            <person name="Boedeker C."/>
            <person name="Bunk B."/>
            <person name="Rast P."/>
            <person name="Borchert D."/>
            <person name="Glockner I."/>
            <person name="Freese H.M."/>
            <person name="Klenk H.P."/>
            <person name="Overmann J."/>
            <person name="Kaster A.K."/>
            <person name="Rohde M."/>
            <person name="Wiegand S."/>
            <person name="Jogler C."/>
        </authorList>
    </citation>
    <scope>NUCLEOTIDE SEQUENCE [LARGE SCALE GENOMIC DNA]</scope>
    <source>
        <strain evidence="2 3">NH11</strain>
    </source>
</reference>
<keyword evidence="3" id="KW-1185">Reference proteome</keyword>
<dbReference type="PROSITE" id="PS51257">
    <property type="entry name" value="PROKAR_LIPOPROTEIN"/>
    <property type="match status" value="1"/>
</dbReference>
<evidence type="ECO:0000313" key="3">
    <source>
        <dbReference type="Proteomes" id="UP000187735"/>
    </source>
</evidence>
<sequence precursor="true">MKRFILLAAAGLLAVGSVGCHCVPCTEHYCDVVDAYAESEPHLDHCFSPCWDVTRWGRWDCPCCDSNCNCNCR</sequence>
<dbReference type="Proteomes" id="UP000187735">
    <property type="component" value="Chromosome"/>
</dbReference>
<organism evidence="2 3">
    <name type="scientific">Fuerstiella marisgermanici</name>
    <dbReference type="NCBI Taxonomy" id="1891926"/>
    <lineage>
        <taxon>Bacteria</taxon>
        <taxon>Pseudomonadati</taxon>
        <taxon>Planctomycetota</taxon>
        <taxon>Planctomycetia</taxon>
        <taxon>Planctomycetales</taxon>
        <taxon>Planctomycetaceae</taxon>
        <taxon>Fuerstiella</taxon>
    </lineage>
</organism>
<feature type="chain" id="PRO_5012614073" evidence="1">
    <location>
        <begin position="23"/>
        <end position="73"/>
    </location>
</feature>
<evidence type="ECO:0000313" key="2">
    <source>
        <dbReference type="EMBL" id="APZ91672.1"/>
    </source>
</evidence>
<dbReference type="EMBL" id="CP017641">
    <property type="protein sequence ID" value="APZ91672.1"/>
    <property type="molecule type" value="Genomic_DNA"/>
</dbReference>
<evidence type="ECO:0000256" key="1">
    <source>
        <dbReference type="SAM" id="SignalP"/>
    </source>
</evidence>
<gene>
    <name evidence="2" type="ORF">Fuma_01263</name>
</gene>
<dbReference type="KEGG" id="fmr:Fuma_01263"/>
<accession>A0A1P8WC89</accession>
<proteinExistence type="predicted"/>